<evidence type="ECO:0000313" key="3">
    <source>
        <dbReference type="Proteomes" id="UP001199916"/>
    </source>
</evidence>
<proteinExistence type="predicted"/>
<dbReference type="InterPro" id="IPR029058">
    <property type="entry name" value="AB_hydrolase_fold"/>
</dbReference>
<sequence length="260" mass="29307">MGLYVKESGNKNAPILVFLHGGGVSGWMWEKQVQFLKEEYFVLIPDLPGHGNSGNEKFVSINKTAEDIINIIQERKNGQKVTIIGFSLGAQIALEILSVKEDIIDQAIIVSGLVRPLKYFQAILKPLIRISMPLTKSKSFAKLQAKVLYVGEEQFDLYFQDTIQMSVEDLLRVLEENMSYRIPDGFKRSKANILVLVGEKEKKTMGKSAVVITRSNRNCQGYMIPRVGHGISLANPDFFNKLVEAWMNEKELPKGMRSID</sequence>
<dbReference type="Pfam" id="PF00561">
    <property type="entry name" value="Abhydrolase_1"/>
    <property type="match status" value="1"/>
</dbReference>
<name>A0ABS8YQ22_9BACL</name>
<dbReference type="InterPro" id="IPR000073">
    <property type="entry name" value="AB_hydrolase_1"/>
</dbReference>
<dbReference type="SUPFAM" id="SSF53474">
    <property type="entry name" value="alpha/beta-Hydrolases"/>
    <property type="match status" value="1"/>
</dbReference>
<dbReference type="PANTHER" id="PTHR43798">
    <property type="entry name" value="MONOACYLGLYCEROL LIPASE"/>
    <property type="match status" value="1"/>
</dbReference>
<comment type="caution">
    <text evidence="2">The sequence shown here is derived from an EMBL/GenBank/DDBJ whole genome shotgun (WGS) entry which is preliminary data.</text>
</comment>
<evidence type="ECO:0000259" key="1">
    <source>
        <dbReference type="Pfam" id="PF00561"/>
    </source>
</evidence>
<evidence type="ECO:0000313" key="2">
    <source>
        <dbReference type="EMBL" id="MCE5173382.1"/>
    </source>
</evidence>
<dbReference type="PANTHER" id="PTHR43798:SF5">
    <property type="entry name" value="MONOACYLGLYCEROL LIPASE ABHD6"/>
    <property type="match status" value="1"/>
</dbReference>
<dbReference type="EMBL" id="JAJNBZ010000049">
    <property type="protein sequence ID" value="MCE5173382.1"/>
    <property type="molecule type" value="Genomic_DNA"/>
</dbReference>
<dbReference type="InterPro" id="IPR050266">
    <property type="entry name" value="AB_hydrolase_sf"/>
</dbReference>
<protein>
    <submittedName>
        <fullName evidence="2">Alpha/beta hydrolase</fullName>
    </submittedName>
</protein>
<dbReference type="RefSeq" id="WP_233699339.1">
    <property type="nucleotide sequence ID" value="NZ_JAJNBZ010000049.1"/>
</dbReference>
<accession>A0ABS8YQ22</accession>
<gene>
    <name evidence="2" type="ORF">LQV63_29495</name>
</gene>
<dbReference type="GO" id="GO:0016787">
    <property type="term" value="F:hydrolase activity"/>
    <property type="evidence" value="ECO:0007669"/>
    <property type="project" value="UniProtKB-KW"/>
</dbReference>
<feature type="domain" description="AB hydrolase-1" evidence="1">
    <location>
        <begin position="14"/>
        <end position="117"/>
    </location>
</feature>
<dbReference type="Proteomes" id="UP001199916">
    <property type="component" value="Unassembled WGS sequence"/>
</dbReference>
<organism evidence="2 3">
    <name type="scientific">Paenibacillus profundus</name>
    <dbReference type="NCBI Taxonomy" id="1173085"/>
    <lineage>
        <taxon>Bacteria</taxon>
        <taxon>Bacillati</taxon>
        <taxon>Bacillota</taxon>
        <taxon>Bacilli</taxon>
        <taxon>Bacillales</taxon>
        <taxon>Paenibacillaceae</taxon>
        <taxon>Paenibacillus</taxon>
    </lineage>
</organism>
<reference evidence="2 3" key="1">
    <citation type="submission" date="2021-11" db="EMBL/GenBank/DDBJ databases">
        <title>Draft genome sequence of Paenibacillus profundus YoMME, a new Gram-positive bacteria with exoelectrogenic properties.</title>
        <authorList>
            <person name="Hubenova Y."/>
            <person name="Hubenova E."/>
            <person name="Manasiev Y."/>
            <person name="Peykov S."/>
            <person name="Mitov M."/>
        </authorList>
    </citation>
    <scope>NUCLEOTIDE SEQUENCE [LARGE SCALE GENOMIC DNA]</scope>
    <source>
        <strain evidence="2 3">YoMME</strain>
    </source>
</reference>
<dbReference type="Gene3D" id="3.40.50.1820">
    <property type="entry name" value="alpha/beta hydrolase"/>
    <property type="match status" value="1"/>
</dbReference>
<keyword evidence="2" id="KW-0378">Hydrolase</keyword>
<keyword evidence="3" id="KW-1185">Reference proteome</keyword>